<feature type="chain" id="PRO_5045512268" description="Glucose dehydrogenase [FAD, quinone]" evidence="5">
    <location>
        <begin position="25"/>
        <end position="587"/>
    </location>
</feature>
<dbReference type="SUPFAM" id="SSF51905">
    <property type="entry name" value="FAD/NAD(P)-binding domain"/>
    <property type="match status" value="1"/>
</dbReference>
<dbReference type="InterPro" id="IPR036188">
    <property type="entry name" value="FAD/NAD-bd_sf"/>
</dbReference>
<evidence type="ECO:0000259" key="6">
    <source>
        <dbReference type="Pfam" id="PF00732"/>
    </source>
</evidence>
<sequence>MELSSIYVHVVLMISFSSFQFITGTTPQEPVSQIFDFVIVGGGTAGCALARRLSDSGEHSVLVLEAGIIPDPDLDVPALALSFLNNPEYSATYYSTPQKNAELENGGIVPFKAGRTLGGSSAVSSMMFNRGHPNDYNTWAEITGDRSWRYENLLKHFQRSENYAGAFPSDQHGRGGPITVSLPEYGPLLNEWLEAGEFLGYPIADPNGPQKISFCPFEYSMQFGRHVSSYTGYLKPVLGSRPNLKVILSAEAKKIIFKDNQAVGVQYRTNINDIPSDSVVFAKKEIILSAGVMESPVLLMKSGIGPKHVLEAAGIPPVKYLNVGQNLQDHIAARIDIVINNRSLAYIEERDLNPRTWKYFNQVGDGPYATYGGFGGQAYISTTGTNIPDIQLSYMGSPGVPGLFPERSNIKMSDSEVATSVFVLVTNPLSRGTLTLNLTDSNSSPVVDFQYLTNPTDMKIMVDGMEMAMKIFENTPQFKQLGARIPQNLFPNCEQFKFRSGSYWECHAKQTATSFFHGAGTCAMGKRDDDPSAVVDSKLRVNGIGGLRVVDASVMPTVTNANLQAAVYAIAEKASDMILQRWRTVQN</sequence>
<protein>
    <recommendedName>
        <fullName evidence="10">Glucose dehydrogenase [FAD, quinone]</fullName>
    </recommendedName>
</protein>
<organism evidence="8 9">
    <name type="scientific">Orchesella dallaii</name>
    <dbReference type="NCBI Taxonomy" id="48710"/>
    <lineage>
        <taxon>Eukaryota</taxon>
        <taxon>Metazoa</taxon>
        <taxon>Ecdysozoa</taxon>
        <taxon>Arthropoda</taxon>
        <taxon>Hexapoda</taxon>
        <taxon>Collembola</taxon>
        <taxon>Entomobryomorpha</taxon>
        <taxon>Entomobryoidea</taxon>
        <taxon>Orchesellidae</taxon>
        <taxon>Orchesellinae</taxon>
        <taxon>Orchesella</taxon>
    </lineage>
</organism>
<comment type="similarity">
    <text evidence="2">Belongs to the GMC oxidoreductase family.</text>
</comment>
<comment type="caution">
    <text evidence="8">The sequence shown here is derived from an EMBL/GenBank/DDBJ whole genome shotgun (WGS) entry which is preliminary data.</text>
</comment>
<evidence type="ECO:0000256" key="2">
    <source>
        <dbReference type="ARBA" id="ARBA00010790"/>
    </source>
</evidence>
<evidence type="ECO:0000256" key="1">
    <source>
        <dbReference type="ARBA" id="ARBA00001974"/>
    </source>
</evidence>
<dbReference type="Pfam" id="PF00732">
    <property type="entry name" value="GMC_oxred_N"/>
    <property type="match status" value="1"/>
</dbReference>
<dbReference type="PIRSF" id="PIRSF000137">
    <property type="entry name" value="Alcohol_oxidase"/>
    <property type="match status" value="1"/>
</dbReference>
<keyword evidence="3" id="KW-0285">Flavoprotein</keyword>
<evidence type="ECO:0008006" key="10">
    <source>
        <dbReference type="Google" id="ProtNLM"/>
    </source>
</evidence>
<name>A0ABP1PMJ2_9HEXA</name>
<dbReference type="InterPro" id="IPR000172">
    <property type="entry name" value="GMC_OxRdtase_N"/>
</dbReference>
<dbReference type="Gene3D" id="3.50.50.60">
    <property type="entry name" value="FAD/NAD(P)-binding domain"/>
    <property type="match status" value="1"/>
</dbReference>
<keyword evidence="5" id="KW-0732">Signal</keyword>
<keyword evidence="4" id="KW-0274">FAD</keyword>
<dbReference type="Proteomes" id="UP001642540">
    <property type="component" value="Unassembled WGS sequence"/>
</dbReference>
<dbReference type="Pfam" id="PF05199">
    <property type="entry name" value="GMC_oxred_C"/>
    <property type="match status" value="1"/>
</dbReference>
<dbReference type="EMBL" id="CAXLJM020000005">
    <property type="protein sequence ID" value="CAL8071325.1"/>
    <property type="molecule type" value="Genomic_DNA"/>
</dbReference>
<dbReference type="InterPro" id="IPR007867">
    <property type="entry name" value="GMC_OxRtase_C"/>
</dbReference>
<evidence type="ECO:0000256" key="4">
    <source>
        <dbReference type="ARBA" id="ARBA00022827"/>
    </source>
</evidence>
<accession>A0ABP1PMJ2</accession>
<reference evidence="8 9" key="1">
    <citation type="submission" date="2024-08" db="EMBL/GenBank/DDBJ databases">
        <authorList>
            <person name="Cucini C."/>
            <person name="Frati F."/>
        </authorList>
    </citation>
    <scope>NUCLEOTIDE SEQUENCE [LARGE SCALE GENOMIC DNA]</scope>
</reference>
<dbReference type="InterPro" id="IPR012132">
    <property type="entry name" value="GMC_OxRdtase"/>
</dbReference>
<evidence type="ECO:0000313" key="9">
    <source>
        <dbReference type="Proteomes" id="UP001642540"/>
    </source>
</evidence>
<dbReference type="PANTHER" id="PTHR11552:SF147">
    <property type="entry name" value="CHOLINE DEHYDROGENASE, MITOCHONDRIAL"/>
    <property type="match status" value="1"/>
</dbReference>
<gene>
    <name evidence="8" type="ORF">ODALV1_LOCUS1668</name>
</gene>
<comment type="cofactor">
    <cofactor evidence="1">
        <name>FAD</name>
        <dbReference type="ChEBI" id="CHEBI:57692"/>
    </cofactor>
</comment>
<evidence type="ECO:0000259" key="7">
    <source>
        <dbReference type="Pfam" id="PF05199"/>
    </source>
</evidence>
<proteinExistence type="inferred from homology"/>
<feature type="domain" description="Glucose-methanol-choline oxidoreductase C-terminal" evidence="7">
    <location>
        <begin position="428"/>
        <end position="571"/>
    </location>
</feature>
<evidence type="ECO:0000256" key="5">
    <source>
        <dbReference type="SAM" id="SignalP"/>
    </source>
</evidence>
<dbReference type="SUPFAM" id="SSF54373">
    <property type="entry name" value="FAD-linked reductases, C-terminal domain"/>
    <property type="match status" value="1"/>
</dbReference>
<dbReference type="Gene3D" id="3.30.560.10">
    <property type="entry name" value="Glucose Oxidase, domain 3"/>
    <property type="match status" value="1"/>
</dbReference>
<feature type="signal peptide" evidence="5">
    <location>
        <begin position="1"/>
        <end position="24"/>
    </location>
</feature>
<evidence type="ECO:0000256" key="3">
    <source>
        <dbReference type="ARBA" id="ARBA00022630"/>
    </source>
</evidence>
<evidence type="ECO:0000313" key="8">
    <source>
        <dbReference type="EMBL" id="CAL8071325.1"/>
    </source>
</evidence>
<dbReference type="PANTHER" id="PTHR11552">
    <property type="entry name" value="GLUCOSE-METHANOL-CHOLINE GMC OXIDOREDUCTASE"/>
    <property type="match status" value="1"/>
</dbReference>
<keyword evidence="9" id="KW-1185">Reference proteome</keyword>
<feature type="domain" description="Glucose-methanol-choline oxidoreductase N-terminal" evidence="6">
    <location>
        <begin position="35"/>
        <end position="331"/>
    </location>
</feature>